<protein>
    <submittedName>
        <fullName evidence="10 11">Peptidoglycan-N-acetylglucosamine deacetylase</fullName>
    </submittedName>
    <submittedName>
        <fullName evidence="6">Polysaccharide deacetylase family protein</fullName>
    </submittedName>
    <submittedName>
        <fullName evidence="4">Probable polysaccharide deacetylase pdaA</fullName>
        <ecNumber evidence="4">3.-.-.-</ecNumber>
    </submittedName>
</protein>
<evidence type="ECO:0000313" key="28">
    <source>
        <dbReference type="Proteomes" id="UP000286220"/>
    </source>
</evidence>
<dbReference type="Proteomes" id="UP000283431">
    <property type="component" value="Unassembled WGS sequence"/>
</dbReference>
<dbReference type="InterPro" id="IPR002509">
    <property type="entry name" value="NODB_dom"/>
</dbReference>
<dbReference type="Proteomes" id="UP000286220">
    <property type="component" value="Unassembled WGS sequence"/>
</dbReference>
<dbReference type="InterPro" id="IPR011330">
    <property type="entry name" value="Glyco_hydro/deAcase_b/a-brl"/>
</dbReference>
<dbReference type="EMBL" id="QSJS01000002">
    <property type="protein sequence ID" value="RHD97577.1"/>
    <property type="molecule type" value="Genomic_DNA"/>
</dbReference>
<reference evidence="9" key="6">
    <citation type="submission" date="2023-01" db="EMBL/GenBank/DDBJ databases">
        <title>Human gut microbiome strain richness.</title>
        <authorList>
            <person name="Chen-Liaw A."/>
        </authorList>
    </citation>
    <scope>NUCLEOTIDE SEQUENCE</scope>
    <source>
        <strain evidence="9">1001283st1_D2_1001283B150209_150212</strain>
    </source>
</reference>
<dbReference type="Proteomes" id="UP000095384">
    <property type="component" value="Unassembled WGS sequence"/>
</dbReference>
<keyword evidence="2" id="KW-0812">Transmembrane</keyword>
<dbReference type="EMBL" id="QRPB01000001">
    <property type="protein sequence ID" value="RHL83169.1"/>
    <property type="molecule type" value="Genomic_DNA"/>
</dbReference>
<dbReference type="Proteomes" id="UP000266698">
    <property type="component" value="Unassembled WGS sequence"/>
</dbReference>
<evidence type="ECO:0000313" key="5">
    <source>
        <dbReference type="EMBL" id="CUN34921.1"/>
    </source>
</evidence>
<dbReference type="EMBL" id="QSAE01000001">
    <property type="protein sequence ID" value="RGW41695.1"/>
    <property type="molecule type" value="Genomic_DNA"/>
</dbReference>
<dbReference type="Proteomes" id="UP001212823">
    <property type="component" value="Unassembled WGS sequence"/>
</dbReference>
<evidence type="ECO:0000313" key="29">
    <source>
        <dbReference type="Proteomes" id="UP000286581"/>
    </source>
</evidence>
<dbReference type="EMBL" id="JAJFBX010000001">
    <property type="protein sequence ID" value="MCC2745632.1"/>
    <property type="molecule type" value="Genomic_DNA"/>
</dbReference>
<dbReference type="GO" id="GO:0016810">
    <property type="term" value="F:hydrolase activity, acting on carbon-nitrogen (but not peptide) bonds"/>
    <property type="evidence" value="ECO:0007669"/>
    <property type="project" value="InterPro"/>
</dbReference>
<evidence type="ECO:0000313" key="15">
    <source>
        <dbReference type="EMBL" id="RHA93540.1"/>
    </source>
</evidence>
<feature type="domain" description="NodB homology" evidence="3">
    <location>
        <begin position="111"/>
        <end position="300"/>
    </location>
</feature>
<dbReference type="Proteomes" id="UP000286581">
    <property type="component" value="Unassembled WGS sequence"/>
</dbReference>
<reference evidence="19 20" key="2">
    <citation type="submission" date="2015-09" db="EMBL/GenBank/DDBJ databases">
        <authorList>
            <consortium name="Pathogen Informatics"/>
        </authorList>
    </citation>
    <scope>NUCLEOTIDE SEQUENCE [LARGE SCALE GENOMIC DNA]</scope>
    <source>
        <strain evidence="5 19">2789STDY5608860</strain>
        <strain evidence="4 20">2789STDY5834968</strain>
    </source>
</reference>
<dbReference type="Proteomes" id="UP000285209">
    <property type="component" value="Unassembled WGS sequence"/>
</dbReference>
<dbReference type="SUPFAM" id="SSF88713">
    <property type="entry name" value="Glycoside hydrolase/deacetylase"/>
    <property type="match status" value="1"/>
</dbReference>
<evidence type="ECO:0000313" key="7">
    <source>
        <dbReference type="EMBL" id="MCB6959471.1"/>
    </source>
</evidence>
<dbReference type="PANTHER" id="PTHR10587">
    <property type="entry name" value="GLYCOSYL TRANSFERASE-RELATED"/>
    <property type="match status" value="1"/>
</dbReference>
<dbReference type="GeneID" id="86988571"/>
<reference evidence="8" key="4">
    <citation type="submission" date="2021-10" db="EMBL/GenBank/DDBJ databases">
        <title>Collection of gut derived symbiotic bacterial strains cultured from healthy donors.</title>
        <authorList>
            <person name="Lin H."/>
            <person name="Littmann E."/>
            <person name="Claire K."/>
            <person name="Pamer E."/>
        </authorList>
    </citation>
    <scope>NUCLEOTIDE SEQUENCE</scope>
    <source>
        <strain evidence="8">MSK.22.92</strain>
    </source>
</reference>
<dbReference type="EMBL" id="CYXM01000002">
    <property type="protein sequence ID" value="CUM78924.1"/>
    <property type="molecule type" value="Genomic_DNA"/>
</dbReference>
<gene>
    <name evidence="4" type="primary">pdaA_1</name>
    <name evidence="18" type="ORF">DW001_00370</name>
    <name evidence="17" type="ORF">DW703_04785</name>
    <name evidence="16" type="ORF">DW775_02895</name>
    <name evidence="15" type="ORF">DW912_04400</name>
    <name evidence="14" type="ORF">DW975_01395</name>
    <name evidence="12" type="ORF">DWV45_02405</name>
    <name evidence="11" type="ORF">DWV78_00570</name>
    <name evidence="13" type="ORF">DXA03_00875</name>
    <name evidence="5" type="ORF">ERS852417_00049</name>
    <name evidence="4" type="ORF">ERS852580_00540</name>
    <name evidence="10" type="ORF">LD38_01375</name>
    <name evidence="6" type="ORF">LIZ56_06945</name>
    <name evidence="7" type="ORF">LIZ82_00980</name>
    <name evidence="8" type="ORF">LK487_01050</name>
    <name evidence="9" type="ORF">PNE45_01725</name>
</gene>
<keyword evidence="4" id="KW-0378">Hydrolase</keyword>
<evidence type="ECO:0000313" key="14">
    <source>
        <dbReference type="EMBL" id="RGZ77022.1"/>
    </source>
</evidence>
<accession>A0A173RLK4</accession>
<evidence type="ECO:0000313" key="18">
    <source>
        <dbReference type="EMBL" id="RHL83169.1"/>
    </source>
</evidence>
<dbReference type="Proteomes" id="UP001197741">
    <property type="component" value="Unassembled WGS sequence"/>
</dbReference>
<sequence length="318" mass="34917">MDSKDNELARQQQERRKRVSRIKTGIIMTIAIWIAISILAIVVLGIMVVKLNSRIYKLELQLNTAISSTVTGTESDDGDIASDEESSGAKTQAVVKQLESKDNVYHDGDTRKVYLTFDCIPGDNTGAILDALANCGVKATFFVTADTSGKYDDVYKRIVQDGHTIAMASYSNSYSKIYESTEAFTDDLTQISDYITNLTGIAPDIYRFPGGSMNQISNVDMVELVKILNSKHITYFDWNVNSGDTADNCSVDDIVNNVTSGIAKYDNSVVLLHDDSNRSTTAEAIEPLVESIKAQGAEILPIDNNTYKVQYIKSDTVG</sequence>
<dbReference type="EMBL" id="QSKY01000004">
    <property type="protein sequence ID" value="RHF06804.1"/>
    <property type="molecule type" value="Genomic_DNA"/>
</dbReference>
<name>A0A173RLK4_9FIRM</name>
<dbReference type="EMBL" id="QSAZ01000002">
    <property type="protein sequence ID" value="RGW89013.1"/>
    <property type="molecule type" value="Genomic_DNA"/>
</dbReference>
<dbReference type="OrthoDB" id="9806342at2"/>
<keyword evidence="2" id="KW-1133">Transmembrane helix</keyword>
<dbReference type="AlphaFoldDB" id="A0A173RLK4"/>
<dbReference type="EMBL" id="JAJCJK010000008">
    <property type="protein sequence ID" value="MCB6938151.1"/>
    <property type="molecule type" value="Genomic_DNA"/>
</dbReference>
<dbReference type="EMBL" id="JAJCJQ010000001">
    <property type="protein sequence ID" value="MCB6959471.1"/>
    <property type="molecule type" value="Genomic_DNA"/>
</dbReference>
<dbReference type="Proteomes" id="UP001197684">
    <property type="component" value="Unassembled WGS sequence"/>
</dbReference>
<dbReference type="Proteomes" id="UP001197847">
    <property type="component" value="Unassembled WGS sequence"/>
</dbReference>
<evidence type="ECO:0000313" key="16">
    <source>
        <dbReference type="EMBL" id="RHD97577.1"/>
    </source>
</evidence>
<dbReference type="EMBL" id="CYYW01000001">
    <property type="protein sequence ID" value="CUN34921.1"/>
    <property type="molecule type" value="Genomic_DNA"/>
</dbReference>
<evidence type="ECO:0000313" key="21">
    <source>
        <dbReference type="Proteomes" id="UP000245905"/>
    </source>
</evidence>
<evidence type="ECO:0000313" key="10">
    <source>
        <dbReference type="EMBL" id="PWE84753.1"/>
    </source>
</evidence>
<evidence type="ECO:0000313" key="17">
    <source>
        <dbReference type="EMBL" id="RHF06804.1"/>
    </source>
</evidence>
<dbReference type="EMBL" id="JRFS01000002">
    <property type="protein sequence ID" value="PWE84753.1"/>
    <property type="molecule type" value="Genomic_DNA"/>
</dbReference>
<evidence type="ECO:0000313" key="6">
    <source>
        <dbReference type="EMBL" id="MCB6938151.1"/>
    </source>
</evidence>
<evidence type="ECO:0000313" key="11">
    <source>
        <dbReference type="EMBL" id="RGW41695.1"/>
    </source>
</evidence>
<evidence type="ECO:0000313" key="4">
    <source>
        <dbReference type="EMBL" id="CUM78924.1"/>
    </source>
</evidence>
<feature type="region of interest" description="Disordered" evidence="1">
    <location>
        <begin position="70"/>
        <end position="91"/>
    </location>
</feature>
<dbReference type="EC" id="3.-.-.-" evidence="4"/>
<evidence type="ECO:0000259" key="3">
    <source>
        <dbReference type="PROSITE" id="PS51677"/>
    </source>
</evidence>
<evidence type="ECO:0000313" key="26">
    <source>
        <dbReference type="Proteomes" id="UP000284835"/>
    </source>
</evidence>
<dbReference type="PROSITE" id="PS51677">
    <property type="entry name" value="NODB"/>
    <property type="match status" value="1"/>
</dbReference>
<evidence type="ECO:0000313" key="9">
    <source>
        <dbReference type="EMBL" id="MDB8016756.1"/>
    </source>
</evidence>
<organism evidence="4 20">
    <name type="scientific">Agathobacter rectalis</name>
    <dbReference type="NCBI Taxonomy" id="39491"/>
    <lineage>
        <taxon>Bacteria</taxon>
        <taxon>Bacillati</taxon>
        <taxon>Bacillota</taxon>
        <taxon>Clostridia</taxon>
        <taxon>Lachnospirales</taxon>
        <taxon>Lachnospiraceae</taxon>
        <taxon>Agathobacter</taxon>
    </lineage>
</organism>
<reference evidence="22 23" key="3">
    <citation type="submission" date="2018-08" db="EMBL/GenBank/DDBJ databases">
        <title>A genome reference for cultivated species of the human gut microbiota.</title>
        <authorList>
            <person name="Zou Y."/>
            <person name="Xue W."/>
            <person name="Luo G."/>
        </authorList>
    </citation>
    <scope>NUCLEOTIDE SEQUENCE [LARGE SCALE GENOMIC DNA]</scope>
    <source>
        <strain evidence="12 25">AF06-19</strain>
        <strain evidence="11 29">AF12-8</strain>
        <strain evidence="18 22">AF36-2BH</strain>
        <strain evidence="17 24">AM26-2LB</strain>
        <strain evidence="16 26">AM30-13AC</strain>
        <strain evidence="15 28">AM42-17AT</strain>
        <strain evidence="14 23">AM48-7</strain>
        <strain evidence="13 27">AM54-25XD</strain>
    </source>
</reference>
<evidence type="ECO:0000313" key="20">
    <source>
        <dbReference type="Proteomes" id="UP000095673"/>
    </source>
</evidence>
<dbReference type="InterPro" id="IPR050248">
    <property type="entry name" value="Polysacc_deacetylase_ArnD"/>
</dbReference>
<evidence type="ECO:0000313" key="23">
    <source>
        <dbReference type="Proteomes" id="UP000283431"/>
    </source>
</evidence>
<dbReference type="PANTHER" id="PTHR10587:SF125">
    <property type="entry name" value="POLYSACCHARIDE DEACETYLASE YHEN-RELATED"/>
    <property type="match status" value="1"/>
</dbReference>
<feature type="transmembrane region" description="Helical" evidence="2">
    <location>
        <begin position="25"/>
        <end position="49"/>
    </location>
</feature>
<dbReference type="EMBL" id="JAQLYE010000002">
    <property type="protein sequence ID" value="MDB8016756.1"/>
    <property type="molecule type" value="Genomic_DNA"/>
</dbReference>
<dbReference type="EMBL" id="QSFZ01000003">
    <property type="protein sequence ID" value="RHA93540.1"/>
    <property type="molecule type" value="Genomic_DNA"/>
</dbReference>
<dbReference type="Pfam" id="PF01522">
    <property type="entry name" value="Polysacc_deac_1"/>
    <property type="match status" value="1"/>
</dbReference>
<dbReference type="EMBL" id="QSDV01000001">
    <property type="protein sequence ID" value="RGZ20091.1"/>
    <property type="molecule type" value="Genomic_DNA"/>
</dbReference>
<dbReference type="Proteomes" id="UP000095673">
    <property type="component" value="Unassembled WGS sequence"/>
</dbReference>
<reference evidence="10 21" key="1">
    <citation type="submission" date="2014-09" db="EMBL/GenBank/DDBJ databases">
        <title>Butyrate-producing bacteria isolated from human gut.</title>
        <authorList>
            <person name="Zhang Q."/>
            <person name="Zhao L."/>
        </authorList>
    </citation>
    <scope>NUCLEOTIDE SEQUENCE [LARGE SCALE GENOMIC DNA]</scope>
    <source>
        <strain evidence="10 21">R22</strain>
    </source>
</reference>
<keyword evidence="2" id="KW-0472">Membrane</keyword>
<evidence type="ECO:0000313" key="24">
    <source>
        <dbReference type="Proteomes" id="UP000283501"/>
    </source>
</evidence>
<reference evidence="6" key="5">
    <citation type="submission" date="2021-10" db="EMBL/GenBank/DDBJ databases">
        <title>Collection of gut derived symbiotic bacterial strains cultured from healthy donors.</title>
        <authorList>
            <person name="Lin H."/>
            <person name="Littmann E."/>
            <person name="Kohout C."/>
            <person name="Pamer E.G."/>
        </authorList>
    </citation>
    <scope>NUCLEOTIDE SEQUENCE</scope>
    <source>
        <strain evidence="7">DFI.7.28A</strain>
        <strain evidence="6">DFI.9.42</strain>
    </source>
</reference>
<dbReference type="EMBL" id="QSEN01000001">
    <property type="protein sequence ID" value="RGZ77022.1"/>
    <property type="molecule type" value="Genomic_DNA"/>
</dbReference>
<dbReference type="Proteomes" id="UP000284835">
    <property type="component" value="Unassembled WGS sequence"/>
</dbReference>
<evidence type="ECO:0000256" key="1">
    <source>
        <dbReference type="SAM" id="MobiDB-lite"/>
    </source>
</evidence>
<dbReference type="GO" id="GO:0005975">
    <property type="term" value="P:carbohydrate metabolic process"/>
    <property type="evidence" value="ECO:0007669"/>
    <property type="project" value="InterPro"/>
</dbReference>
<evidence type="ECO:0000313" key="8">
    <source>
        <dbReference type="EMBL" id="MCC2745632.1"/>
    </source>
</evidence>
<proteinExistence type="predicted"/>
<evidence type="ECO:0000313" key="12">
    <source>
        <dbReference type="EMBL" id="RGW89013.1"/>
    </source>
</evidence>
<dbReference type="Proteomes" id="UP000245905">
    <property type="component" value="Unassembled WGS sequence"/>
</dbReference>
<dbReference type="OMA" id="AHKRNEV"/>
<dbReference type="Proteomes" id="UP000283683">
    <property type="component" value="Unassembled WGS sequence"/>
</dbReference>
<dbReference type="Gene3D" id="3.20.20.370">
    <property type="entry name" value="Glycoside hydrolase/deacetylase"/>
    <property type="match status" value="1"/>
</dbReference>
<evidence type="ECO:0000256" key="2">
    <source>
        <dbReference type="SAM" id="Phobius"/>
    </source>
</evidence>
<evidence type="ECO:0000313" key="22">
    <source>
        <dbReference type="Proteomes" id="UP000266698"/>
    </source>
</evidence>
<evidence type="ECO:0000313" key="13">
    <source>
        <dbReference type="EMBL" id="RGZ20091.1"/>
    </source>
</evidence>
<dbReference type="RefSeq" id="WP_012742615.1">
    <property type="nucleotide sequence ID" value="NZ_CP092643.1"/>
</dbReference>
<evidence type="ECO:0000313" key="25">
    <source>
        <dbReference type="Proteomes" id="UP000283683"/>
    </source>
</evidence>
<dbReference type="Proteomes" id="UP000283501">
    <property type="component" value="Unassembled WGS sequence"/>
</dbReference>
<feature type="compositionally biased region" description="Acidic residues" evidence="1">
    <location>
        <begin position="74"/>
        <end position="86"/>
    </location>
</feature>
<evidence type="ECO:0000313" key="19">
    <source>
        <dbReference type="Proteomes" id="UP000095384"/>
    </source>
</evidence>
<evidence type="ECO:0000313" key="27">
    <source>
        <dbReference type="Proteomes" id="UP000285209"/>
    </source>
</evidence>